<name>A0A8J3MWH7_9CHLR</name>
<evidence type="ECO:0000313" key="2">
    <source>
        <dbReference type="Proteomes" id="UP000612362"/>
    </source>
</evidence>
<gene>
    <name evidence="1" type="ORF">KSX_71640</name>
</gene>
<accession>A0A8J3MWH7</accession>
<comment type="caution">
    <text evidence="1">The sequence shown here is derived from an EMBL/GenBank/DDBJ whole genome shotgun (WGS) entry which is preliminary data.</text>
</comment>
<dbReference type="AlphaFoldDB" id="A0A8J3MWH7"/>
<dbReference type="Proteomes" id="UP000612362">
    <property type="component" value="Unassembled WGS sequence"/>
</dbReference>
<protein>
    <submittedName>
        <fullName evidence="1">Uncharacterized protein</fullName>
    </submittedName>
</protein>
<sequence>MLRTPLLGIERVASRTEPHSIGLRSERGAGKAPSKGRMCPLGRDIDDCRHGLLRWLRLVGRERLNLKGWSQFGRAQFGWREMLSQLCWFQSLRWEKAYLDW</sequence>
<reference evidence="1" key="1">
    <citation type="submission" date="2020-10" db="EMBL/GenBank/DDBJ databases">
        <title>Taxonomic study of unclassified bacteria belonging to the class Ktedonobacteria.</title>
        <authorList>
            <person name="Yabe S."/>
            <person name="Wang C.M."/>
            <person name="Zheng Y."/>
            <person name="Sakai Y."/>
            <person name="Cavaletti L."/>
            <person name="Monciardini P."/>
            <person name="Donadio S."/>
        </authorList>
    </citation>
    <scope>NUCLEOTIDE SEQUENCE</scope>
    <source>
        <strain evidence="1">SOSP1-1</strain>
    </source>
</reference>
<organism evidence="1 2">
    <name type="scientific">Ktedonospora formicarum</name>
    <dbReference type="NCBI Taxonomy" id="2778364"/>
    <lineage>
        <taxon>Bacteria</taxon>
        <taxon>Bacillati</taxon>
        <taxon>Chloroflexota</taxon>
        <taxon>Ktedonobacteria</taxon>
        <taxon>Ktedonobacterales</taxon>
        <taxon>Ktedonobacteraceae</taxon>
        <taxon>Ktedonospora</taxon>
    </lineage>
</organism>
<keyword evidence="2" id="KW-1185">Reference proteome</keyword>
<proteinExistence type="predicted"/>
<evidence type="ECO:0000313" key="1">
    <source>
        <dbReference type="EMBL" id="GHO49001.1"/>
    </source>
</evidence>
<dbReference type="EMBL" id="BNJF01000004">
    <property type="protein sequence ID" value="GHO49001.1"/>
    <property type="molecule type" value="Genomic_DNA"/>
</dbReference>